<organism evidence="2 3">
    <name type="scientific">Citrobacter braakii</name>
    <dbReference type="NCBI Taxonomy" id="57706"/>
    <lineage>
        <taxon>Bacteria</taxon>
        <taxon>Pseudomonadati</taxon>
        <taxon>Pseudomonadota</taxon>
        <taxon>Gammaproteobacteria</taxon>
        <taxon>Enterobacterales</taxon>
        <taxon>Enterobacteriaceae</taxon>
        <taxon>Citrobacter</taxon>
        <taxon>Citrobacter freundii complex</taxon>
    </lineage>
</organism>
<dbReference type="EMBL" id="AP026382">
    <property type="protein sequence ID" value="BDN97894.1"/>
    <property type="molecule type" value="Genomic_DNA"/>
</dbReference>
<evidence type="ECO:0000313" key="1">
    <source>
        <dbReference type="EMBL" id="BDN97894.1"/>
    </source>
</evidence>
<dbReference type="EMBL" id="MTCP01000001">
    <property type="protein sequence ID" value="OLY70876.1"/>
    <property type="molecule type" value="Genomic_DNA"/>
</dbReference>
<protein>
    <submittedName>
        <fullName evidence="2">Uncharacterized protein</fullName>
    </submittedName>
</protein>
<evidence type="ECO:0000313" key="3">
    <source>
        <dbReference type="Proteomes" id="UP000185597"/>
    </source>
</evidence>
<proteinExistence type="predicted"/>
<reference evidence="1" key="2">
    <citation type="submission" date="2022-07" db="EMBL/GenBank/DDBJ databases">
        <title>Complete genome sequence of carbapenem-resistant Citrobacter spp. in Japan.</title>
        <authorList>
            <person name="Maehana S."/>
            <person name="Suzuki M."/>
            <person name="Kitasato H."/>
        </authorList>
    </citation>
    <scope>NUCLEOTIDE SEQUENCE</scope>
    <source>
        <strain evidence="1">KAM621</strain>
    </source>
</reference>
<sequence length="62" mass="6917">MPFTPVVLKYGSDSYREISTMLQLCATVLNVTWFASLEMNEMLINVSVLTGAIKVAESFSLR</sequence>
<dbReference type="Proteomes" id="UP001058317">
    <property type="component" value="Chromosome"/>
</dbReference>
<reference evidence="2 3" key="1">
    <citation type="submission" date="2017-01" db="EMBL/GenBank/DDBJ databases">
        <title>First report of the plasmid-mediated mcr-1 gene in Citrobacter freudii.</title>
        <authorList>
            <person name="Liu J."/>
            <person name="Yang Y."/>
            <person name="Li Y."/>
            <person name="Liu D."/>
            <person name="Tuo H."/>
            <person name="Davis M."/>
            <person name="Zhang A."/>
        </authorList>
    </citation>
    <scope>NUCLEOTIDE SEQUENCE [LARGE SCALE GENOMIC DNA]</scope>
    <source>
        <strain evidence="2 3">SCC4</strain>
    </source>
</reference>
<name>A0AA44LJC4_CITBR</name>
<evidence type="ECO:0000313" key="2">
    <source>
        <dbReference type="EMBL" id="OLY70876.1"/>
    </source>
</evidence>
<dbReference type="AlphaFoldDB" id="A0AA44LJC4"/>
<accession>A0AA44LJC4</accession>
<gene>
    <name evidence="2" type="ORF">BWD41_04180</name>
    <name evidence="1" type="ORF">KAM621c_29990</name>
</gene>
<dbReference type="Proteomes" id="UP000185597">
    <property type="component" value="Unassembled WGS sequence"/>
</dbReference>